<sequence length="597" mass="67014">MIKHSKSPTAYKANGGFETSTGTLYVSKPYRSKASKKLRALITFAPRKSVFDITNDRSSSNEFRGFFSLFWISIFIFSIQTYVRSIETSGHALNLHFATMFSQDAVTLALSDAVLVLSTGICVPFAKAMKNGWIRYYWTGVILQHLLQTTILFGAISWTFNRDWPWVQSGYLTLHSLVMIMKMHSYITVNGQLQSVSEQSNILLASMHKATESVGGWDEAMAIAQAKQAELETHHNSSASQLSTPPNGNSSTQEFTPSGTPDVPEGTSTSYVDVKTANALRKRLAAVAAQTQSKGDAPHDSDVGVRAVHNLSKVSSSLKDSPVGRSTFVVEAEDLPEGLIAHPLMYHPDSQISDMAKDYSELQSELTSSGPIFVRWPDNITWKNFAVYQLIPTLVYELEYPRTDRIRPLYVFEKTVATFGTFALLYTVTESFILPYTPRADQSFLRSLLDLALPFMIAYILLFFIIFECICNGFAELSCFADRQFYEDWVEFDFMGRIFPQMEQACAYFPSATCIRRNYHELPPVKIDSDVCDVPPQRMCTRARHGGRHAQNQLIQIPLIVIGRTPAIKRNKLMGNVVFWLGLYAGFPLLCVAYVAY</sequence>
<keyword evidence="4 5" id="KW-0012">Acyltransferase</keyword>
<keyword evidence="3 5" id="KW-0256">Endoplasmic reticulum</keyword>
<evidence type="ECO:0000256" key="6">
    <source>
        <dbReference type="SAM" id="MobiDB-lite"/>
    </source>
</evidence>
<dbReference type="InParanoid" id="A0A409VNM1"/>
<dbReference type="STRING" id="93625.A0A409VNM1"/>
<feature type="transmembrane region" description="Helical" evidence="7">
    <location>
        <begin position="105"/>
        <end position="125"/>
    </location>
</feature>
<dbReference type="GO" id="GO:0005789">
    <property type="term" value="C:endoplasmic reticulum membrane"/>
    <property type="evidence" value="ECO:0007669"/>
    <property type="project" value="UniProtKB-SubCell"/>
</dbReference>
<dbReference type="PIRSF" id="PIRSF000439">
    <property type="entry name" value="Oat_ACAT_DAG_ARE"/>
    <property type="match status" value="1"/>
</dbReference>
<keyword evidence="9" id="KW-1185">Reference proteome</keyword>
<dbReference type="EMBL" id="NHYD01003968">
    <property type="protein sequence ID" value="PPQ67862.1"/>
    <property type="molecule type" value="Genomic_DNA"/>
</dbReference>
<dbReference type="OrthoDB" id="10039049at2759"/>
<feature type="compositionally biased region" description="Polar residues" evidence="6">
    <location>
        <begin position="236"/>
        <end position="259"/>
    </location>
</feature>
<comment type="caution">
    <text evidence="8">The sequence shown here is derived from an EMBL/GenBank/DDBJ whole genome shotgun (WGS) entry which is preliminary data.</text>
</comment>
<evidence type="ECO:0000256" key="3">
    <source>
        <dbReference type="ARBA" id="ARBA00022824"/>
    </source>
</evidence>
<feature type="transmembrane region" description="Helical" evidence="7">
    <location>
        <begin position="577"/>
        <end position="596"/>
    </location>
</feature>
<dbReference type="FunCoup" id="A0A409VNM1">
    <property type="interactions" value="217"/>
</dbReference>
<evidence type="ECO:0000256" key="2">
    <source>
        <dbReference type="ARBA" id="ARBA00022679"/>
    </source>
</evidence>
<evidence type="ECO:0000256" key="4">
    <source>
        <dbReference type="ARBA" id="ARBA00023315"/>
    </source>
</evidence>
<dbReference type="GO" id="GO:0008204">
    <property type="term" value="P:ergosterol metabolic process"/>
    <property type="evidence" value="ECO:0007669"/>
    <property type="project" value="TreeGrafter"/>
</dbReference>
<dbReference type="GO" id="GO:0034737">
    <property type="term" value="F:ergosterol O-acyltransferase activity"/>
    <property type="evidence" value="ECO:0007669"/>
    <property type="project" value="TreeGrafter"/>
</dbReference>
<keyword evidence="2 5" id="KW-0808">Transferase</keyword>
<feature type="transmembrane region" description="Helical" evidence="7">
    <location>
        <begin position="415"/>
        <end position="436"/>
    </location>
</feature>
<dbReference type="Proteomes" id="UP000283269">
    <property type="component" value="Unassembled WGS sequence"/>
</dbReference>
<comment type="subcellular location">
    <subcellularLocation>
        <location evidence="1 5">Endoplasmic reticulum membrane</location>
        <topology evidence="1 5">Multi-pass membrane protein</topology>
    </subcellularLocation>
</comment>
<dbReference type="PANTHER" id="PTHR10408:SF9">
    <property type="entry name" value="STEROL O-ACYLTRANSFERASE 2-RELATED"/>
    <property type="match status" value="1"/>
</dbReference>
<evidence type="ECO:0000313" key="8">
    <source>
        <dbReference type="EMBL" id="PPQ67862.1"/>
    </source>
</evidence>
<evidence type="ECO:0000313" key="9">
    <source>
        <dbReference type="Proteomes" id="UP000283269"/>
    </source>
</evidence>
<feature type="transmembrane region" description="Helical" evidence="7">
    <location>
        <begin position="456"/>
        <end position="475"/>
    </location>
</feature>
<reference evidence="8 9" key="1">
    <citation type="journal article" date="2018" name="Evol. Lett.">
        <title>Horizontal gene cluster transfer increased hallucinogenic mushroom diversity.</title>
        <authorList>
            <person name="Reynolds H.T."/>
            <person name="Vijayakumar V."/>
            <person name="Gluck-Thaler E."/>
            <person name="Korotkin H.B."/>
            <person name="Matheny P.B."/>
            <person name="Slot J.C."/>
        </authorList>
    </citation>
    <scope>NUCLEOTIDE SEQUENCE [LARGE SCALE GENOMIC DNA]</scope>
    <source>
        <strain evidence="8 9">2631</strain>
    </source>
</reference>
<evidence type="ECO:0000256" key="1">
    <source>
        <dbReference type="ARBA" id="ARBA00004477"/>
    </source>
</evidence>
<name>A0A409VNM1_PSICY</name>
<gene>
    <name evidence="8" type="ORF">CVT25_010301</name>
</gene>
<dbReference type="InterPro" id="IPR014371">
    <property type="entry name" value="Oat_ACAT_DAG_ARE"/>
</dbReference>
<accession>A0A409VNM1</accession>
<comment type="similarity">
    <text evidence="5">Belongs to the membrane-bound acyltransferase family. Sterol o-acyltransferase subfamily.</text>
</comment>
<keyword evidence="7" id="KW-0812">Transmembrane</keyword>
<organism evidence="8 9">
    <name type="scientific">Psilocybe cyanescens</name>
    <dbReference type="NCBI Taxonomy" id="93625"/>
    <lineage>
        <taxon>Eukaryota</taxon>
        <taxon>Fungi</taxon>
        <taxon>Dikarya</taxon>
        <taxon>Basidiomycota</taxon>
        <taxon>Agaricomycotina</taxon>
        <taxon>Agaricomycetes</taxon>
        <taxon>Agaricomycetidae</taxon>
        <taxon>Agaricales</taxon>
        <taxon>Agaricineae</taxon>
        <taxon>Strophariaceae</taxon>
        <taxon>Psilocybe</taxon>
    </lineage>
</organism>
<evidence type="ECO:0000256" key="5">
    <source>
        <dbReference type="PIRNR" id="PIRNR000439"/>
    </source>
</evidence>
<dbReference type="AlphaFoldDB" id="A0A409VNM1"/>
<feature type="region of interest" description="Disordered" evidence="6">
    <location>
        <begin position="228"/>
        <end position="269"/>
    </location>
</feature>
<dbReference type="PANTHER" id="PTHR10408">
    <property type="entry name" value="STEROL O-ACYLTRANSFERASE"/>
    <property type="match status" value="1"/>
</dbReference>
<proteinExistence type="inferred from homology"/>
<keyword evidence="7" id="KW-1133">Transmembrane helix</keyword>
<keyword evidence="5 7" id="KW-0472">Membrane</keyword>
<evidence type="ECO:0000256" key="7">
    <source>
        <dbReference type="SAM" id="Phobius"/>
    </source>
</evidence>
<feature type="transmembrane region" description="Helical" evidence="7">
    <location>
        <begin position="66"/>
        <end position="85"/>
    </location>
</feature>
<protein>
    <recommendedName>
        <fullName evidence="5">O-acyltransferase</fullName>
    </recommendedName>
</protein>